<dbReference type="InterPro" id="IPR004265">
    <property type="entry name" value="Dirigent"/>
</dbReference>
<name>A0ABD3EIY5_9LAMI</name>
<feature type="chain" id="PRO_5044526125" description="Dirigent protein" evidence="4">
    <location>
        <begin position="18"/>
        <end position="190"/>
    </location>
</feature>
<keyword evidence="4" id="KW-0732">Signal</keyword>
<evidence type="ECO:0000256" key="4">
    <source>
        <dbReference type="RuleBase" id="RU363099"/>
    </source>
</evidence>
<comment type="caution">
    <text evidence="5">The sequence shown here is derived from an EMBL/GenBank/DDBJ whole genome shotgun (WGS) entry which is preliminary data.</text>
</comment>
<organism evidence="5 6">
    <name type="scientific">Castilleja foliolosa</name>
    <dbReference type="NCBI Taxonomy" id="1961234"/>
    <lineage>
        <taxon>Eukaryota</taxon>
        <taxon>Viridiplantae</taxon>
        <taxon>Streptophyta</taxon>
        <taxon>Embryophyta</taxon>
        <taxon>Tracheophyta</taxon>
        <taxon>Spermatophyta</taxon>
        <taxon>Magnoliopsida</taxon>
        <taxon>eudicotyledons</taxon>
        <taxon>Gunneridae</taxon>
        <taxon>Pentapetalae</taxon>
        <taxon>asterids</taxon>
        <taxon>lamiids</taxon>
        <taxon>Lamiales</taxon>
        <taxon>Orobanchaceae</taxon>
        <taxon>Pedicularideae</taxon>
        <taxon>Castillejinae</taxon>
        <taxon>Castilleja</taxon>
    </lineage>
</organism>
<reference evidence="6" key="1">
    <citation type="journal article" date="2024" name="IScience">
        <title>Strigolactones Initiate the Formation of Haustorium-like Structures in Castilleja.</title>
        <authorList>
            <person name="Buerger M."/>
            <person name="Peterson D."/>
            <person name="Chory J."/>
        </authorList>
    </citation>
    <scope>NUCLEOTIDE SEQUENCE [LARGE SCALE GENOMIC DNA]</scope>
</reference>
<evidence type="ECO:0000313" key="5">
    <source>
        <dbReference type="EMBL" id="KAL3654360.1"/>
    </source>
</evidence>
<dbReference type="Gene3D" id="2.40.480.10">
    <property type="entry name" value="Allene oxide cyclase-like"/>
    <property type="match status" value="1"/>
</dbReference>
<proteinExistence type="inferred from homology"/>
<dbReference type="PANTHER" id="PTHR21495">
    <property type="entry name" value="NUCLEOPORIN-RELATED"/>
    <property type="match status" value="1"/>
</dbReference>
<feature type="signal peptide" evidence="4">
    <location>
        <begin position="1"/>
        <end position="17"/>
    </location>
</feature>
<comment type="subunit">
    <text evidence="2 4">Homodimer.</text>
</comment>
<gene>
    <name evidence="5" type="ORF">CASFOL_004041</name>
</gene>
<dbReference type="InterPro" id="IPR044859">
    <property type="entry name" value="Allene_oxi_cyc_Dirigent"/>
</dbReference>
<dbReference type="GO" id="GO:0048046">
    <property type="term" value="C:apoplast"/>
    <property type="evidence" value="ECO:0007669"/>
    <property type="project" value="UniProtKB-SubCell"/>
</dbReference>
<comment type="similarity">
    <text evidence="1 4">Belongs to the plant dirigent protein family.</text>
</comment>
<evidence type="ECO:0000256" key="2">
    <source>
        <dbReference type="ARBA" id="ARBA00011738"/>
    </source>
</evidence>
<dbReference type="Proteomes" id="UP001632038">
    <property type="component" value="Unassembled WGS sequence"/>
</dbReference>
<dbReference type="GO" id="GO:0009699">
    <property type="term" value="P:phenylpropanoid biosynthetic process"/>
    <property type="evidence" value="ECO:0007669"/>
    <property type="project" value="UniProtKB-ARBA"/>
</dbReference>
<keyword evidence="4" id="KW-0052">Apoplast</keyword>
<keyword evidence="6" id="KW-1185">Reference proteome</keyword>
<accession>A0ABD3EIY5</accession>
<comment type="subcellular location">
    <subcellularLocation>
        <location evidence="4">Secreted</location>
        <location evidence="4">Extracellular space</location>
        <location evidence="4">Apoplast</location>
    </subcellularLocation>
</comment>
<dbReference type="AlphaFoldDB" id="A0ABD3EIY5"/>
<comment type="function">
    <text evidence="4">Dirigent proteins impart stereoselectivity on the phenoxy radical-coupling reaction, yielding optically active lignans from two molecules of coniferyl alcohol in the biosynthesis of lignans, flavonolignans, and alkaloids and thus plays a central role in plant secondary metabolism.</text>
</comment>
<dbReference type="Pfam" id="PF03018">
    <property type="entry name" value="Dirigent"/>
    <property type="match status" value="1"/>
</dbReference>
<sequence>MSKVGTFLILFSFIISATNVISIIEPNEAQIWVQNYMSQPKEKVATLHFYLQDDLSGPDATVWEVARSEITSNSSSAFGQVSVLDDLVTTGPDRNSEKLGRAQGLVTSSDLKELSLATNINIVFKAGKYNGSTISILGRNAITTAHRELPVVGGTGIFRMARGFAITSTHSYDPVENYGVLEYTVYVFYV</sequence>
<evidence type="ECO:0000313" key="6">
    <source>
        <dbReference type="Proteomes" id="UP001632038"/>
    </source>
</evidence>
<evidence type="ECO:0000256" key="3">
    <source>
        <dbReference type="ARBA" id="ARBA00022525"/>
    </source>
</evidence>
<dbReference type="EMBL" id="JAVIJP010000005">
    <property type="protein sequence ID" value="KAL3654360.1"/>
    <property type="molecule type" value="Genomic_DNA"/>
</dbReference>
<evidence type="ECO:0000256" key="1">
    <source>
        <dbReference type="ARBA" id="ARBA00010746"/>
    </source>
</evidence>
<protein>
    <recommendedName>
        <fullName evidence="4">Dirigent protein</fullName>
    </recommendedName>
</protein>
<keyword evidence="3 4" id="KW-0964">Secreted</keyword>